<evidence type="ECO:0000256" key="1">
    <source>
        <dbReference type="SAM" id="MobiDB-lite"/>
    </source>
</evidence>
<evidence type="ECO:0000313" key="3">
    <source>
        <dbReference type="EMBL" id="WFG38279.1"/>
    </source>
</evidence>
<dbReference type="AlphaFoldDB" id="A0AAJ5ZDR0"/>
<dbReference type="RefSeq" id="WP_342824650.1">
    <property type="nucleotide sequence ID" value="NZ_CP046146.1"/>
</dbReference>
<proteinExistence type="predicted"/>
<evidence type="ECO:0000313" key="4">
    <source>
        <dbReference type="Proteomes" id="UP001219901"/>
    </source>
</evidence>
<protein>
    <submittedName>
        <fullName evidence="3">Uncharacterized protein</fullName>
    </submittedName>
</protein>
<dbReference type="Proteomes" id="UP001219901">
    <property type="component" value="Chromosome"/>
</dbReference>
<gene>
    <name evidence="2" type="ORF">GKO46_07190</name>
    <name evidence="3" type="ORF">GKO48_01195</name>
</gene>
<reference evidence="3" key="2">
    <citation type="journal article" date="2023" name="Nat. Commun.">
        <title>Cultivation of marine bacteria of the SAR202 clade.</title>
        <authorList>
            <person name="Lim Y."/>
            <person name="Seo J.H."/>
            <person name="Giovannoni S.J."/>
            <person name="Kang I."/>
            <person name="Cho J.C."/>
        </authorList>
    </citation>
    <scope>NUCLEOTIDE SEQUENCE</scope>
    <source>
        <strain evidence="3">JH1073</strain>
    </source>
</reference>
<organism evidence="3 4">
    <name type="scientific">Candidatus Lucifugimonas marina</name>
    <dbReference type="NCBI Taxonomy" id="3038979"/>
    <lineage>
        <taxon>Bacteria</taxon>
        <taxon>Bacillati</taxon>
        <taxon>Chloroflexota</taxon>
        <taxon>Dehalococcoidia</taxon>
        <taxon>SAR202 cluster</taxon>
        <taxon>Candidatus Lucifugimonadales</taxon>
        <taxon>Candidatus Lucifugimonadaceae</taxon>
        <taxon>Candidatus Lucifugimonas</taxon>
    </lineage>
</organism>
<keyword evidence="4" id="KW-1185">Reference proteome</keyword>
<accession>A0AAJ5ZDR0</accession>
<dbReference type="Proteomes" id="UP001321249">
    <property type="component" value="Unassembled WGS sequence"/>
</dbReference>
<evidence type="ECO:0000313" key="2">
    <source>
        <dbReference type="EMBL" id="MDG0866859.1"/>
    </source>
</evidence>
<feature type="region of interest" description="Disordered" evidence="1">
    <location>
        <begin position="1"/>
        <end position="23"/>
    </location>
</feature>
<reference evidence="4" key="3">
    <citation type="submission" date="2023-06" db="EMBL/GenBank/DDBJ databases">
        <title>Pangenomics reveal diversification of enzyme families and niche specialization in globally abundant SAR202 bacteria.</title>
        <authorList>
            <person name="Saw J.H.W."/>
        </authorList>
    </citation>
    <scope>NUCLEOTIDE SEQUENCE [LARGE SCALE GENOMIC DNA]</scope>
    <source>
        <strain evidence="4">JH1073</strain>
    </source>
</reference>
<reference evidence="4 5" key="1">
    <citation type="submission" date="2019-11" db="EMBL/GenBank/DDBJ databases">
        <authorList>
            <person name="Cho J.-C."/>
        </authorList>
    </citation>
    <scope>NUCLEOTIDE SEQUENCE [LARGE SCALE GENOMIC DNA]</scope>
    <source>
        <strain evidence="3 4">JH1073</strain>
        <strain evidence="2 5">JH702</strain>
    </source>
</reference>
<dbReference type="EMBL" id="WMBE01000002">
    <property type="protein sequence ID" value="MDG0866859.1"/>
    <property type="molecule type" value="Genomic_DNA"/>
</dbReference>
<dbReference type="EMBL" id="CP046147">
    <property type="protein sequence ID" value="WFG38279.1"/>
    <property type="molecule type" value="Genomic_DNA"/>
</dbReference>
<sequence length="78" mass="8792">MKAPKFTKCPGCGVEPQPSRDNRDNLGLWCEKCGFNSSIADEMHADYLVQFHPRINIQTAAKRIKARQPLLHSRAKVA</sequence>
<evidence type="ECO:0000313" key="5">
    <source>
        <dbReference type="Proteomes" id="UP001321249"/>
    </source>
</evidence>
<name>A0AAJ5ZDR0_9CHLR</name>